<dbReference type="RefSeq" id="WP_076556249.1">
    <property type="nucleotide sequence ID" value="NZ_FTNU01000032.1"/>
</dbReference>
<reference evidence="2" key="1">
    <citation type="submission" date="2017-01" db="EMBL/GenBank/DDBJ databases">
        <authorList>
            <person name="Varghese N."/>
            <person name="Submissions S."/>
        </authorList>
    </citation>
    <scope>NUCLEOTIDE SEQUENCE [LARGE SCALE GENOMIC DNA]</scope>
    <source>
        <strain evidence="2">DSM 21768</strain>
    </source>
</reference>
<dbReference type="STRING" id="34061.B0189_10910"/>
<protein>
    <submittedName>
        <fullName evidence="1">Uncharacterized protein</fullName>
    </submittedName>
</protein>
<gene>
    <name evidence="1" type="ORF">SAMN02745664_1321</name>
</gene>
<keyword evidence="2" id="KW-1185">Reference proteome</keyword>
<evidence type="ECO:0000313" key="1">
    <source>
        <dbReference type="EMBL" id="SIS09949.1"/>
    </source>
</evidence>
<dbReference type="Proteomes" id="UP000187495">
    <property type="component" value="Unassembled WGS sequence"/>
</dbReference>
<proteinExistence type="predicted"/>
<organism evidence="1 2">
    <name type="scientific">Moraxella cuniculi DSM 21768</name>
    <dbReference type="NCBI Taxonomy" id="1122245"/>
    <lineage>
        <taxon>Bacteria</taxon>
        <taxon>Pseudomonadati</taxon>
        <taxon>Pseudomonadota</taxon>
        <taxon>Gammaproteobacteria</taxon>
        <taxon>Moraxellales</taxon>
        <taxon>Moraxellaceae</taxon>
        <taxon>Moraxella</taxon>
    </lineage>
</organism>
<dbReference type="AlphaFoldDB" id="A0A1N7GBJ8"/>
<sequence>MIIDLPPQLEQAIINKAQAQGVSVAELLQRTFANEPQLDAEPASIAIGADDGALLQQLLDNPPPPSPAMRELLALHGANHA</sequence>
<accession>A0A1N7GBJ8</accession>
<name>A0A1N7GBJ8_9GAMM</name>
<evidence type="ECO:0000313" key="2">
    <source>
        <dbReference type="Proteomes" id="UP000187495"/>
    </source>
</evidence>
<dbReference type="EMBL" id="FTNU01000032">
    <property type="protein sequence ID" value="SIS09949.1"/>
    <property type="molecule type" value="Genomic_DNA"/>
</dbReference>